<dbReference type="Proteomes" id="UP000473699">
    <property type="component" value="Unassembled WGS sequence"/>
</dbReference>
<dbReference type="GO" id="GO:0016811">
    <property type="term" value="F:hydrolase activity, acting on carbon-nitrogen (but not peptide) bonds, in linear amides"/>
    <property type="evidence" value="ECO:0007669"/>
    <property type="project" value="InterPro"/>
</dbReference>
<evidence type="ECO:0000313" key="3">
    <source>
        <dbReference type="Proteomes" id="UP000473699"/>
    </source>
</evidence>
<dbReference type="RefSeq" id="WP_154528993.1">
    <property type="nucleotide sequence ID" value="NZ_VUNH01000007.1"/>
</dbReference>
<dbReference type="InterPro" id="IPR013108">
    <property type="entry name" value="Amidohydro_3"/>
</dbReference>
<dbReference type="Gene3D" id="3.20.20.140">
    <property type="entry name" value="Metal-dependent hydrolases"/>
    <property type="match status" value="1"/>
</dbReference>
<dbReference type="GO" id="GO:0016812">
    <property type="term" value="F:hydrolase activity, acting on carbon-nitrogen (but not peptide) bonds, in cyclic amides"/>
    <property type="evidence" value="ECO:0007669"/>
    <property type="project" value="TreeGrafter"/>
</dbReference>
<evidence type="ECO:0000259" key="1">
    <source>
        <dbReference type="Pfam" id="PF07969"/>
    </source>
</evidence>
<comment type="caution">
    <text evidence="2">The sequence shown here is derived from an EMBL/GenBank/DDBJ whole genome shotgun (WGS) entry which is preliminary data.</text>
</comment>
<reference evidence="2 3" key="1">
    <citation type="submission" date="2019-08" db="EMBL/GenBank/DDBJ databases">
        <title>In-depth cultivation of the pig gut microbiome towards novel bacterial diversity and tailored functional studies.</title>
        <authorList>
            <person name="Wylensek D."/>
            <person name="Hitch T.C.A."/>
            <person name="Clavel T."/>
        </authorList>
    </citation>
    <scope>NUCLEOTIDE SEQUENCE [LARGE SCALE GENOMIC DNA]</scope>
    <source>
        <strain evidence="2 3">SM-530-WT-4B</strain>
    </source>
</reference>
<dbReference type="Pfam" id="PF07969">
    <property type="entry name" value="Amidohydro_3"/>
    <property type="match status" value="1"/>
</dbReference>
<protein>
    <submittedName>
        <fullName evidence="2">D-aminoacylase</fullName>
    </submittedName>
</protein>
<proteinExistence type="predicted"/>
<organism evidence="2 3">
    <name type="scientific">Pyramidobacter porci</name>
    <dbReference type="NCBI Taxonomy" id="2605789"/>
    <lineage>
        <taxon>Bacteria</taxon>
        <taxon>Thermotogati</taxon>
        <taxon>Synergistota</taxon>
        <taxon>Synergistia</taxon>
        <taxon>Synergistales</taxon>
        <taxon>Dethiosulfovibrionaceae</taxon>
        <taxon>Pyramidobacter</taxon>
    </lineage>
</organism>
<accession>A0A6L5YCY4</accession>
<sequence>MLDLLIRNGTVIDGTRTTRRKSDVGVRHGKIVAVAPQIEEEAKETIDASGKIVAPGFIDIHSHSDMSPFFTDQKMQSKLYQGITLEIVGNCGISCLPTDDASREAITRFISSGLELPMDGKTVEDDSLSDYAEHLKRCPAATNIGVLVGHGTLRGMVMGFGMRKPTFEEQKHMERVLERELSKGAFGMSLGLIYPPSSYGAVDEFIALGKVLKRHDAILTVHMRSESTKIFEAVDEMLEVARHSGVHVEISHLKLIGKPQWGHSKALLAKIKAAREEGLNITCDQYPYTATSTGMSALVPAWAHDGGSDEMCKRLASPTEELLSETETEIERRGGAHAVLVVSTHGKLPQYEGKRLDEIAADMELPPAQAVVRLLRASDGGVPCCYFSLSENDMLHIMREPFVCIGSDGYAMTYDRHFLGTNPHPRSFGTFPRYFQTIREHQLMSLEDAVYKATTLPAQILGLKDRGVIAIGKIADITVFDAAEISDRATYTDSLQKPAGIGAVVIDGRIAFKNGEQVGNNIGHLVVHK</sequence>
<dbReference type="PANTHER" id="PTHR11647:SF1">
    <property type="entry name" value="COLLAPSIN RESPONSE MEDIATOR PROTEIN"/>
    <property type="match status" value="1"/>
</dbReference>
<dbReference type="InterPro" id="IPR050378">
    <property type="entry name" value="Metallo-dep_Hydrolases_sf"/>
</dbReference>
<dbReference type="SUPFAM" id="SSF51556">
    <property type="entry name" value="Metallo-dependent hydrolases"/>
    <property type="match status" value="1"/>
</dbReference>
<dbReference type="SUPFAM" id="SSF51338">
    <property type="entry name" value="Composite domain of metallo-dependent hydrolases"/>
    <property type="match status" value="1"/>
</dbReference>
<keyword evidence="3" id="KW-1185">Reference proteome</keyword>
<dbReference type="Gene3D" id="2.30.40.10">
    <property type="entry name" value="Urease, subunit C, domain 1"/>
    <property type="match status" value="1"/>
</dbReference>
<gene>
    <name evidence="2" type="ORF">FYJ74_07680</name>
</gene>
<dbReference type="Gene3D" id="3.30.1490.130">
    <property type="entry name" value="D-aminoacylase. Domain 3"/>
    <property type="match status" value="1"/>
</dbReference>
<dbReference type="InterPro" id="IPR011059">
    <property type="entry name" value="Metal-dep_hydrolase_composite"/>
</dbReference>
<dbReference type="InterPro" id="IPR023100">
    <property type="entry name" value="D-aminoacylase_insert_dom_sf"/>
</dbReference>
<dbReference type="PANTHER" id="PTHR11647">
    <property type="entry name" value="HYDRANTOINASE/DIHYDROPYRIMIDINASE FAMILY MEMBER"/>
    <property type="match status" value="1"/>
</dbReference>
<dbReference type="GO" id="GO:0005829">
    <property type="term" value="C:cytosol"/>
    <property type="evidence" value="ECO:0007669"/>
    <property type="project" value="TreeGrafter"/>
</dbReference>
<dbReference type="InterPro" id="IPR032466">
    <property type="entry name" value="Metal_Hydrolase"/>
</dbReference>
<evidence type="ECO:0000313" key="2">
    <source>
        <dbReference type="EMBL" id="MST55908.1"/>
    </source>
</evidence>
<name>A0A6L5YCY4_9BACT</name>
<dbReference type="AlphaFoldDB" id="A0A6L5YCY4"/>
<dbReference type="CDD" id="cd01297">
    <property type="entry name" value="D-aminoacylase"/>
    <property type="match status" value="1"/>
</dbReference>
<dbReference type="EMBL" id="VUNH01000007">
    <property type="protein sequence ID" value="MST55908.1"/>
    <property type="molecule type" value="Genomic_DNA"/>
</dbReference>
<feature type="domain" description="Amidohydrolase 3" evidence="1">
    <location>
        <begin position="44"/>
        <end position="511"/>
    </location>
</feature>